<evidence type="ECO:0000256" key="2">
    <source>
        <dbReference type="ARBA" id="ARBA00022475"/>
    </source>
</evidence>
<evidence type="ECO:0000256" key="8">
    <source>
        <dbReference type="ARBA" id="ARBA00035585"/>
    </source>
</evidence>
<proteinExistence type="inferred from homology"/>
<dbReference type="Pfam" id="PF02537">
    <property type="entry name" value="CRCB"/>
    <property type="match status" value="1"/>
</dbReference>
<keyword evidence="2" id="KW-1003">Cell membrane</keyword>
<organism evidence="11 12">
    <name type="scientific">Dulcicalothrix desertica PCC 7102</name>
    <dbReference type="NCBI Taxonomy" id="232991"/>
    <lineage>
        <taxon>Bacteria</taxon>
        <taxon>Bacillati</taxon>
        <taxon>Cyanobacteriota</taxon>
        <taxon>Cyanophyceae</taxon>
        <taxon>Nostocales</taxon>
        <taxon>Calotrichaceae</taxon>
        <taxon>Dulcicalothrix</taxon>
    </lineage>
</organism>
<evidence type="ECO:0000256" key="1">
    <source>
        <dbReference type="ARBA" id="ARBA00004651"/>
    </source>
</evidence>
<dbReference type="GO" id="GO:0034220">
    <property type="term" value="P:monoatomic ion transmembrane transport"/>
    <property type="evidence" value="ECO:0007669"/>
    <property type="project" value="UniProtKB-KW"/>
</dbReference>
<comment type="function">
    <text evidence="9">Fluoride-specific ion channel. Important for reducing fluoride concentration in the cell, thus reducing its toxicity.</text>
</comment>
<protein>
    <recommendedName>
        <fullName evidence="10">Fluoride-specific ion channel</fullName>
    </recommendedName>
</protein>
<name>A0A433VHH6_9CYAN</name>
<keyword evidence="3 10" id="KW-0812">Transmembrane</keyword>
<dbReference type="EMBL" id="RSCL01000008">
    <property type="protein sequence ID" value="RUT05537.1"/>
    <property type="molecule type" value="Genomic_DNA"/>
</dbReference>
<accession>A0A433VHH6</accession>
<dbReference type="AlphaFoldDB" id="A0A433VHH6"/>
<keyword evidence="6" id="KW-0406">Ion transport</keyword>
<evidence type="ECO:0000256" key="4">
    <source>
        <dbReference type="ARBA" id="ARBA00022989"/>
    </source>
</evidence>
<evidence type="ECO:0000256" key="7">
    <source>
        <dbReference type="ARBA" id="ARBA00035120"/>
    </source>
</evidence>
<comment type="caution">
    <text evidence="11">The sequence shown here is derived from an EMBL/GenBank/DDBJ whole genome shotgun (WGS) entry which is preliminary data.</text>
</comment>
<dbReference type="GO" id="GO:0005886">
    <property type="term" value="C:plasma membrane"/>
    <property type="evidence" value="ECO:0007669"/>
    <property type="project" value="UniProtKB-SubCell"/>
</dbReference>
<feature type="transmembrane region" description="Helical" evidence="10">
    <location>
        <begin position="54"/>
        <end position="79"/>
    </location>
</feature>
<reference evidence="11" key="2">
    <citation type="journal article" date="2019" name="Genome Biol. Evol.">
        <title>Day and night: Metabolic profiles and evolutionary relationships of six axenic non-marine cyanobacteria.</title>
        <authorList>
            <person name="Will S.E."/>
            <person name="Henke P."/>
            <person name="Boedeker C."/>
            <person name="Huang S."/>
            <person name="Brinkmann H."/>
            <person name="Rohde M."/>
            <person name="Jarek M."/>
            <person name="Friedl T."/>
            <person name="Seufert S."/>
            <person name="Schumacher M."/>
            <person name="Overmann J."/>
            <person name="Neumann-Schaal M."/>
            <person name="Petersen J."/>
        </authorList>
    </citation>
    <scope>NUCLEOTIDE SEQUENCE [LARGE SCALE GENOMIC DNA]</scope>
    <source>
        <strain evidence="11">PCC 7102</strain>
    </source>
</reference>
<comment type="similarity">
    <text evidence="7 10">Belongs to the fluoride channel Fluc/FEX (TC 1.A.43) family.</text>
</comment>
<reference evidence="11" key="1">
    <citation type="submission" date="2018-12" db="EMBL/GenBank/DDBJ databases">
        <authorList>
            <person name="Will S."/>
            <person name="Neumann-Schaal M."/>
            <person name="Henke P."/>
        </authorList>
    </citation>
    <scope>NUCLEOTIDE SEQUENCE</scope>
    <source>
        <strain evidence="11">PCC 7102</strain>
    </source>
</reference>
<comment type="caution">
    <text evidence="10">Lacks conserved residue(s) required for the propagation of feature annotation.</text>
</comment>
<keyword evidence="12" id="KW-1185">Reference proteome</keyword>
<gene>
    <name evidence="11" type="ORF">DSM106972_035440</name>
</gene>
<evidence type="ECO:0000256" key="5">
    <source>
        <dbReference type="ARBA" id="ARBA00023136"/>
    </source>
</evidence>
<sequence length="80" mass="8657">MGFFATLALERIPTIPPEIRLLVAVGFLGSYTTFSTYGLDTINVLRTGNLLRAAFYWAGSAILGVIGVQLGVIIARALWK</sequence>
<evidence type="ECO:0000256" key="6">
    <source>
        <dbReference type="ARBA" id="ARBA00023303"/>
    </source>
</evidence>
<feature type="transmembrane region" description="Helical" evidence="10">
    <location>
        <begin position="21"/>
        <end position="39"/>
    </location>
</feature>
<comment type="subcellular location">
    <subcellularLocation>
        <location evidence="1">Cell membrane</location>
        <topology evidence="1">Multi-pass membrane protein</topology>
    </subcellularLocation>
</comment>
<evidence type="ECO:0000256" key="3">
    <source>
        <dbReference type="ARBA" id="ARBA00022692"/>
    </source>
</evidence>
<evidence type="ECO:0000256" key="9">
    <source>
        <dbReference type="ARBA" id="ARBA00049940"/>
    </source>
</evidence>
<dbReference type="Proteomes" id="UP000271624">
    <property type="component" value="Unassembled WGS sequence"/>
</dbReference>
<keyword evidence="4 10" id="KW-1133">Transmembrane helix</keyword>
<keyword evidence="5 10" id="KW-0472">Membrane</keyword>
<keyword evidence="6" id="KW-0407">Ion channel</keyword>
<keyword evidence="6" id="KW-0813">Transport</keyword>
<comment type="catalytic activity">
    <reaction evidence="8">
        <text>fluoride(in) = fluoride(out)</text>
        <dbReference type="Rhea" id="RHEA:76159"/>
        <dbReference type="ChEBI" id="CHEBI:17051"/>
    </reaction>
    <physiologicalReaction direction="left-to-right" evidence="8">
        <dbReference type="Rhea" id="RHEA:76160"/>
    </physiologicalReaction>
</comment>
<evidence type="ECO:0000256" key="10">
    <source>
        <dbReference type="RuleBase" id="RU004340"/>
    </source>
</evidence>
<evidence type="ECO:0000313" key="11">
    <source>
        <dbReference type="EMBL" id="RUT05537.1"/>
    </source>
</evidence>
<evidence type="ECO:0000313" key="12">
    <source>
        <dbReference type="Proteomes" id="UP000271624"/>
    </source>
</evidence>
<dbReference type="InterPro" id="IPR003691">
    <property type="entry name" value="FluC"/>
</dbReference>